<keyword evidence="3" id="KW-0964">Secreted</keyword>
<dbReference type="Proteomes" id="UP000887577">
    <property type="component" value="Unplaced"/>
</dbReference>
<organism evidence="8 9">
    <name type="scientific">Panagrolaimus superbus</name>
    <dbReference type="NCBI Taxonomy" id="310955"/>
    <lineage>
        <taxon>Eukaryota</taxon>
        <taxon>Metazoa</taxon>
        <taxon>Ecdysozoa</taxon>
        <taxon>Nematoda</taxon>
        <taxon>Chromadorea</taxon>
        <taxon>Rhabditida</taxon>
        <taxon>Tylenchina</taxon>
        <taxon>Panagrolaimomorpha</taxon>
        <taxon>Panagrolaimoidea</taxon>
        <taxon>Panagrolaimidae</taxon>
        <taxon>Panagrolaimus</taxon>
    </lineage>
</organism>
<feature type="chain" id="PRO_5037631934" evidence="7">
    <location>
        <begin position="21"/>
        <end position="130"/>
    </location>
</feature>
<dbReference type="AlphaFoldDB" id="A0A914XR90"/>
<comment type="subcellular location">
    <subcellularLocation>
        <location evidence="1">Secreted</location>
    </subcellularLocation>
</comment>
<keyword evidence="4" id="KW-0165">Cleavage on pair of basic residues</keyword>
<dbReference type="GO" id="GO:0007218">
    <property type="term" value="P:neuropeptide signaling pathway"/>
    <property type="evidence" value="ECO:0007669"/>
    <property type="project" value="UniProtKB-KW"/>
</dbReference>
<evidence type="ECO:0000313" key="9">
    <source>
        <dbReference type="WBParaSite" id="PSU_v2.g10512.t1"/>
    </source>
</evidence>
<keyword evidence="7" id="KW-0732">Signal</keyword>
<evidence type="ECO:0000256" key="1">
    <source>
        <dbReference type="ARBA" id="ARBA00004613"/>
    </source>
</evidence>
<evidence type="ECO:0000256" key="3">
    <source>
        <dbReference type="ARBA" id="ARBA00022525"/>
    </source>
</evidence>
<keyword evidence="5" id="KW-0027">Amidation</keyword>
<comment type="similarity">
    <text evidence="2">Belongs to the FARP (FMRFamide related peptide) family.</text>
</comment>
<dbReference type="InterPro" id="IPR002544">
    <property type="entry name" value="FMRFamid-related_peptide-like"/>
</dbReference>
<dbReference type="Pfam" id="PF01581">
    <property type="entry name" value="FARP"/>
    <property type="match status" value="2"/>
</dbReference>
<name>A0A914XR90_9BILA</name>
<evidence type="ECO:0000256" key="7">
    <source>
        <dbReference type="SAM" id="SignalP"/>
    </source>
</evidence>
<accession>A0A914XR90</accession>
<protein>
    <submittedName>
        <fullName evidence="9">Uncharacterized protein</fullName>
    </submittedName>
</protein>
<keyword evidence="8" id="KW-1185">Reference proteome</keyword>
<dbReference type="WBParaSite" id="PSU_v2.g10512.t1">
    <property type="protein sequence ID" value="PSU_v2.g10512.t1"/>
    <property type="gene ID" value="PSU_v2.g10512"/>
</dbReference>
<evidence type="ECO:0000256" key="5">
    <source>
        <dbReference type="ARBA" id="ARBA00022815"/>
    </source>
</evidence>
<proteinExistence type="inferred from homology"/>
<evidence type="ECO:0000313" key="8">
    <source>
        <dbReference type="Proteomes" id="UP000887577"/>
    </source>
</evidence>
<evidence type="ECO:0000256" key="4">
    <source>
        <dbReference type="ARBA" id="ARBA00022685"/>
    </source>
</evidence>
<feature type="signal peptide" evidence="7">
    <location>
        <begin position="1"/>
        <end position="20"/>
    </location>
</feature>
<reference evidence="9" key="1">
    <citation type="submission" date="2022-11" db="UniProtKB">
        <authorList>
            <consortium name="WormBaseParasite"/>
        </authorList>
    </citation>
    <scope>IDENTIFICATION</scope>
</reference>
<evidence type="ECO:0000256" key="2">
    <source>
        <dbReference type="ARBA" id="ARBA00006356"/>
    </source>
</evidence>
<sequence>MAVLSFFGICFILAITVLEAQEQSLESICEVFPQLQICSNFPSTTPSSTSLTNGNSNKEIIKPLGYKASVLAKAFEPHRPSYMRFGKRDFGDELLPPQSLYKKYSGKQKSSYMRFGKRSSSNIFDMADNQ</sequence>
<keyword evidence="6" id="KW-0527">Neuropeptide</keyword>
<dbReference type="GO" id="GO:0005576">
    <property type="term" value="C:extracellular region"/>
    <property type="evidence" value="ECO:0007669"/>
    <property type="project" value="UniProtKB-SubCell"/>
</dbReference>
<evidence type="ECO:0000256" key="6">
    <source>
        <dbReference type="ARBA" id="ARBA00023320"/>
    </source>
</evidence>